<dbReference type="EMBL" id="CM037155">
    <property type="protein sequence ID" value="KAH7845638.1"/>
    <property type="molecule type" value="Genomic_DNA"/>
</dbReference>
<name>A0ACB7XXX4_9ERIC</name>
<proteinExistence type="predicted"/>
<dbReference type="Proteomes" id="UP000828048">
    <property type="component" value="Chromosome 5"/>
</dbReference>
<comment type="caution">
    <text evidence="1">The sequence shown here is derived from an EMBL/GenBank/DDBJ whole genome shotgun (WGS) entry which is preliminary data.</text>
</comment>
<organism evidence="1 2">
    <name type="scientific">Vaccinium darrowii</name>
    <dbReference type="NCBI Taxonomy" id="229202"/>
    <lineage>
        <taxon>Eukaryota</taxon>
        <taxon>Viridiplantae</taxon>
        <taxon>Streptophyta</taxon>
        <taxon>Embryophyta</taxon>
        <taxon>Tracheophyta</taxon>
        <taxon>Spermatophyta</taxon>
        <taxon>Magnoliopsida</taxon>
        <taxon>eudicotyledons</taxon>
        <taxon>Gunneridae</taxon>
        <taxon>Pentapetalae</taxon>
        <taxon>asterids</taxon>
        <taxon>Ericales</taxon>
        <taxon>Ericaceae</taxon>
        <taxon>Vaccinioideae</taxon>
        <taxon>Vaccinieae</taxon>
        <taxon>Vaccinium</taxon>
    </lineage>
</organism>
<keyword evidence="2" id="KW-1185">Reference proteome</keyword>
<gene>
    <name evidence="1" type="ORF">Vadar_004267</name>
</gene>
<protein>
    <submittedName>
        <fullName evidence="1">Uncharacterized protein</fullName>
    </submittedName>
</protein>
<evidence type="ECO:0000313" key="2">
    <source>
        <dbReference type="Proteomes" id="UP000828048"/>
    </source>
</evidence>
<reference evidence="1 2" key="1">
    <citation type="journal article" date="2021" name="Hortic Res">
        <title>High-quality reference genome and annotation aids understanding of berry development for evergreen blueberry (Vaccinium darrowii).</title>
        <authorList>
            <person name="Yu J."/>
            <person name="Hulse-Kemp A.M."/>
            <person name="Babiker E."/>
            <person name="Staton M."/>
        </authorList>
    </citation>
    <scope>NUCLEOTIDE SEQUENCE [LARGE SCALE GENOMIC DNA]</scope>
    <source>
        <strain evidence="2">cv. NJ 8807/NJ 8810</strain>
        <tissue evidence="1">Young leaf</tissue>
    </source>
</reference>
<accession>A0ACB7XXX4</accession>
<sequence length="146" mass="16538">MFKVEPIGNVDVEIINLLGLSSELETIKSLEVILFNPYCVQIDKKSPPQVLYECGIYNIFLPRSEIVYDEPEAKGSQHLKASSHQNVINVDLSAYQLKPGYYHLCHFGEHQAYYHNYGSHRSNHRGENIPLGSSAKIIFGEDDEQG</sequence>
<evidence type="ECO:0000313" key="1">
    <source>
        <dbReference type="EMBL" id="KAH7845638.1"/>
    </source>
</evidence>